<proteinExistence type="predicted"/>
<dbReference type="SUPFAM" id="SSF54631">
    <property type="entry name" value="CBS-domain pair"/>
    <property type="match status" value="1"/>
</dbReference>
<dbReference type="PROSITE" id="PS00107">
    <property type="entry name" value="PROTEIN_KINASE_ATP"/>
    <property type="match status" value="1"/>
</dbReference>
<dbReference type="InterPro" id="IPR000719">
    <property type="entry name" value="Prot_kinase_dom"/>
</dbReference>
<organism evidence="9 10">
    <name type="scientific">Monoraphidium neglectum</name>
    <dbReference type="NCBI Taxonomy" id="145388"/>
    <lineage>
        <taxon>Eukaryota</taxon>
        <taxon>Viridiplantae</taxon>
        <taxon>Chlorophyta</taxon>
        <taxon>core chlorophytes</taxon>
        <taxon>Chlorophyceae</taxon>
        <taxon>CS clade</taxon>
        <taxon>Sphaeropleales</taxon>
        <taxon>Selenastraceae</taxon>
        <taxon>Monoraphidium</taxon>
    </lineage>
</organism>
<reference evidence="9 10" key="1">
    <citation type="journal article" date="2013" name="BMC Genomics">
        <title>Reconstruction of the lipid metabolism for the microalga Monoraphidium neglectum from its genome sequence reveals characteristics suitable for biofuel production.</title>
        <authorList>
            <person name="Bogen C."/>
            <person name="Al-Dilaimi A."/>
            <person name="Albersmeier A."/>
            <person name="Wichmann J."/>
            <person name="Grundmann M."/>
            <person name="Rupp O."/>
            <person name="Lauersen K.J."/>
            <person name="Blifernez-Klassen O."/>
            <person name="Kalinowski J."/>
            <person name="Goesmann A."/>
            <person name="Mussgnug J.H."/>
            <person name="Kruse O."/>
        </authorList>
    </citation>
    <scope>NUCLEOTIDE SEQUENCE [LARGE SCALE GENOMIC DNA]</scope>
    <source>
        <strain evidence="9 10">SAG 48.87</strain>
    </source>
</reference>
<dbReference type="OrthoDB" id="542242at2759"/>
<keyword evidence="3 6" id="KW-0547">Nucleotide-binding</keyword>
<sequence>MAAPAHFIDADADAALARALMAQRAATLLLVDLGPGREPGLIEKRDLFKLQSIKRRRGGKRRVAARDLMHHPVVVVDAAAGIEAAAVALQEADARRAVVRDAAAGGGGGGRGQWVGTISDVAIYRCMGFPPSGLSDDDEEGPHPGGGHARESGAGAGSGSSGGGAPGAAESPEGADSTPVASRAATPLTRPGSEDASSAKRLQQPAPGQQQQQQQRQPPPGGAAPAPAPAPGRPGSFGAHRGGAAGGGASCSSRSSGGSGGSTAASLGYTGGTGSAAGSVWGDAPDALTRYKTAAALWELDFDEIEIVRKIGEGSFGEVLLGNFRGTKVAVKRLHALDSDPGSDRGSAGPAAPAAGSAGPGPGAAAAGAGASLAAFKQFFEREIAILASIRHPNVVNFIGACHRAPTRCLVTEYCARGSLDKLLHRSGLALDLPKRIEFALDIARGMACLHAQQPIIIHRDLKTANLLVSARFEVKVADFGLSRIKDATHVSAGRRAGGRAGGRGPGVFGGAAEGLASESRVRPATKTGPGA</sequence>
<evidence type="ECO:0000256" key="4">
    <source>
        <dbReference type="ARBA" id="ARBA00022777"/>
    </source>
</evidence>
<protein>
    <recommendedName>
        <fullName evidence="8">Protein kinase domain-containing protein</fullName>
    </recommendedName>
</protein>
<evidence type="ECO:0000256" key="6">
    <source>
        <dbReference type="PROSITE-ProRule" id="PRU10141"/>
    </source>
</evidence>
<feature type="compositionally biased region" description="Low complexity" evidence="7">
    <location>
        <begin position="203"/>
        <end position="216"/>
    </location>
</feature>
<evidence type="ECO:0000256" key="7">
    <source>
        <dbReference type="SAM" id="MobiDB-lite"/>
    </source>
</evidence>
<dbReference type="GO" id="GO:0005524">
    <property type="term" value="F:ATP binding"/>
    <property type="evidence" value="ECO:0007669"/>
    <property type="project" value="UniProtKB-UniRule"/>
</dbReference>
<feature type="compositionally biased region" description="Low complexity" evidence="7">
    <location>
        <begin position="250"/>
        <end position="263"/>
    </location>
</feature>
<dbReference type="Gene3D" id="3.10.580.10">
    <property type="entry name" value="CBS-domain"/>
    <property type="match status" value="1"/>
</dbReference>
<accession>A0A0D2IWJ1</accession>
<dbReference type="SMART" id="SM00220">
    <property type="entry name" value="S_TKc"/>
    <property type="match status" value="1"/>
</dbReference>
<feature type="region of interest" description="Disordered" evidence="7">
    <location>
        <begin position="493"/>
        <end position="532"/>
    </location>
</feature>
<evidence type="ECO:0000313" key="10">
    <source>
        <dbReference type="Proteomes" id="UP000054498"/>
    </source>
</evidence>
<feature type="region of interest" description="Disordered" evidence="7">
    <location>
        <begin position="338"/>
        <end position="361"/>
    </location>
</feature>
<dbReference type="GeneID" id="25733301"/>
<dbReference type="EMBL" id="KK105717">
    <property type="protein sequence ID" value="KIY92342.1"/>
    <property type="molecule type" value="Genomic_DNA"/>
</dbReference>
<dbReference type="Gene3D" id="1.10.510.10">
    <property type="entry name" value="Transferase(Phosphotransferase) domain 1"/>
    <property type="match status" value="1"/>
</dbReference>
<dbReference type="PANTHER" id="PTHR44329:SF298">
    <property type="entry name" value="MIXED LINEAGE KINASE DOMAIN-LIKE PROTEIN"/>
    <property type="match status" value="1"/>
</dbReference>
<dbReference type="RefSeq" id="XP_013891362.1">
    <property type="nucleotide sequence ID" value="XM_014035908.1"/>
</dbReference>
<keyword evidence="4" id="KW-0418">Kinase</keyword>
<gene>
    <name evidence="9" type="ORF">MNEG_15621</name>
</gene>
<evidence type="ECO:0000313" key="9">
    <source>
        <dbReference type="EMBL" id="KIY92342.1"/>
    </source>
</evidence>
<name>A0A0D2IWJ1_9CHLO</name>
<feature type="domain" description="Protein kinase" evidence="8">
    <location>
        <begin position="305"/>
        <end position="532"/>
    </location>
</feature>
<dbReference type="PROSITE" id="PS50011">
    <property type="entry name" value="PROTEIN_KINASE_DOM"/>
    <property type="match status" value="1"/>
</dbReference>
<keyword evidence="2" id="KW-0808">Transferase</keyword>
<keyword evidence="10" id="KW-1185">Reference proteome</keyword>
<dbReference type="InterPro" id="IPR008271">
    <property type="entry name" value="Ser/Thr_kinase_AS"/>
</dbReference>
<dbReference type="STRING" id="145388.A0A0D2IWJ1"/>
<dbReference type="InterPro" id="IPR017441">
    <property type="entry name" value="Protein_kinase_ATP_BS"/>
</dbReference>
<feature type="compositionally biased region" description="Pro residues" evidence="7">
    <location>
        <begin position="217"/>
        <end position="232"/>
    </location>
</feature>
<dbReference type="Proteomes" id="UP000054498">
    <property type="component" value="Unassembled WGS sequence"/>
</dbReference>
<dbReference type="InterPro" id="IPR011009">
    <property type="entry name" value="Kinase-like_dom_sf"/>
</dbReference>
<evidence type="ECO:0000256" key="1">
    <source>
        <dbReference type="ARBA" id="ARBA00022527"/>
    </source>
</evidence>
<dbReference type="Pfam" id="PF07714">
    <property type="entry name" value="PK_Tyr_Ser-Thr"/>
    <property type="match status" value="1"/>
</dbReference>
<dbReference type="KEGG" id="mng:MNEG_15621"/>
<feature type="binding site" evidence="6">
    <location>
        <position position="332"/>
    </location>
    <ligand>
        <name>ATP</name>
        <dbReference type="ChEBI" id="CHEBI:30616"/>
    </ligand>
</feature>
<dbReference type="InterPro" id="IPR046342">
    <property type="entry name" value="CBS_dom_sf"/>
</dbReference>
<dbReference type="InterPro" id="IPR001245">
    <property type="entry name" value="Ser-Thr/Tyr_kinase_cat_dom"/>
</dbReference>
<feature type="compositionally biased region" description="Low complexity" evidence="7">
    <location>
        <begin position="346"/>
        <end position="361"/>
    </location>
</feature>
<evidence type="ECO:0000256" key="3">
    <source>
        <dbReference type="ARBA" id="ARBA00022741"/>
    </source>
</evidence>
<dbReference type="SUPFAM" id="SSF56112">
    <property type="entry name" value="Protein kinase-like (PK-like)"/>
    <property type="match status" value="1"/>
</dbReference>
<feature type="compositionally biased region" description="Gly residues" evidence="7">
    <location>
        <begin position="499"/>
        <end position="513"/>
    </location>
</feature>
<keyword evidence="5 6" id="KW-0067">ATP-binding</keyword>
<feature type="compositionally biased region" description="Gly residues" evidence="7">
    <location>
        <begin position="154"/>
        <end position="166"/>
    </location>
</feature>
<dbReference type="GO" id="GO:0004674">
    <property type="term" value="F:protein serine/threonine kinase activity"/>
    <property type="evidence" value="ECO:0007669"/>
    <property type="project" value="UniProtKB-KW"/>
</dbReference>
<dbReference type="Gene3D" id="3.30.200.20">
    <property type="entry name" value="Phosphorylase Kinase, domain 1"/>
    <property type="match status" value="1"/>
</dbReference>
<dbReference type="AlphaFoldDB" id="A0A0D2IWJ1"/>
<feature type="compositionally biased region" description="Gly residues" evidence="7">
    <location>
        <begin position="240"/>
        <end position="249"/>
    </location>
</feature>
<keyword evidence="1" id="KW-0723">Serine/threonine-protein kinase</keyword>
<feature type="region of interest" description="Disordered" evidence="7">
    <location>
        <begin position="132"/>
        <end position="263"/>
    </location>
</feature>
<dbReference type="InterPro" id="IPR051681">
    <property type="entry name" value="Ser/Thr_Kinases-Pseudokinases"/>
</dbReference>
<evidence type="ECO:0000259" key="8">
    <source>
        <dbReference type="PROSITE" id="PS50011"/>
    </source>
</evidence>
<dbReference type="PROSITE" id="PS00108">
    <property type="entry name" value="PROTEIN_KINASE_ST"/>
    <property type="match status" value="1"/>
</dbReference>
<evidence type="ECO:0000256" key="2">
    <source>
        <dbReference type="ARBA" id="ARBA00022679"/>
    </source>
</evidence>
<evidence type="ECO:0000256" key="5">
    <source>
        <dbReference type="ARBA" id="ARBA00022840"/>
    </source>
</evidence>
<dbReference type="PANTHER" id="PTHR44329">
    <property type="entry name" value="SERINE/THREONINE-PROTEIN KINASE TNNI3K-RELATED"/>
    <property type="match status" value="1"/>
</dbReference>